<reference evidence="3 4" key="1">
    <citation type="submission" date="2019-06" db="EMBL/GenBank/DDBJ databases">
        <title>Wine fermentation using esterase from Monascus purpureus.</title>
        <authorList>
            <person name="Geng C."/>
            <person name="Zhang Y."/>
        </authorList>
    </citation>
    <scope>NUCLEOTIDE SEQUENCE [LARGE SCALE GENOMIC DNA]</scope>
    <source>
        <strain evidence="3">HQ1</strain>
    </source>
</reference>
<dbReference type="GO" id="GO:0016405">
    <property type="term" value="F:CoA-ligase activity"/>
    <property type="evidence" value="ECO:0007669"/>
    <property type="project" value="TreeGrafter"/>
</dbReference>
<dbReference type="InterPro" id="IPR045851">
    <property type="entry name" value="AMP-bd_C_sf"/>
</dbReference>
<evidence type="ECO:0000259" key="1">
    <source>
        <dbReference type="Pfam" id="PF00501"/>
    </source>
</evidence>
<dbReference type="Pfam" id="PF13193">
    <property type="entry name" value="AMP-binding_C"/>
    <property type="match status" value="1"/>
</dbReference>
<dbReference type="PANTHER" id="PTHR24096:SF422">
    <property type="entry name" value="BCDNA.GH02901"/>
    <property type="match status" value="1"/>
</dbReference>
<dbReference type="InterPro" id="IPR025110">
    <property type="entry name" value="AMP-bd_C"/>
</dbReference>
<feature type="domain" description="AMP-dependent synthetase/ligase" evidence="1">
    <location>
        <begin position="44"/>
        <end position="307"/>
    </location>
</feature>
<dbReference type="PROSITE" id="PS00455">
    <property type="entry name" value="AMP_BINDING"/>
    <property type="match status" value="1"/>
</dbReference>
<evidence type="ECO:0000259" key="2">
    <source>
        <dbReference type="Pfam" id="PF13193"/>
    </source>
</evidence>
<dbReference type="Pfam" id="PF00501">
    <property type="entry name" value="AMP-binding"/>
    <property type="match status" value="1"/>
</dbReference>
<dbReference type="InterPro" id="IPR042099">
    <property type="entry name" value="ANL_N_sf"/>
</dbReference>
<dbReference type="AlphaFoldDB" id="A0A507QUH1"/>
<dbReference type="Gene3D" id="3.30.300.30">
    <property type="match status" value="1"/>
</dbReference>
<dbReference type="SUPFAM" id="SSF56801">
    <property type="entry name" value="Acetyl-CoA synthetase-like"/>
    <property type="match status" value="1"/>
</dbReference>
<gene>
    <name evidence="3" type="ORF">MPDQ_006466</name>
</gene>
<evidence type="ECO:0000313" key="3">
    <source>
        <dbReference type="EMBL" id="TQB72750.1"/>
    </source>
</evidence>
<dbReference type="InterPro" id="IPR020845">
    <property type="entry name" value="AMP-binding_CS"/>
</dbReference>
<dbReference type="Gene3D" id="3.40.50.12780">
    <property type="entry name" value="N-terminal domain of ligase-like"/>
    <property type="match status" value="1"/>
</dbReference>
<keyword evidence="4" id="KW-1185">Reference proteome</keyword>
<comment type="caution">
    <text evidence="3">The sequence shown here is derived from an EMBL/GenBank/DDBJ whole genome shotgun (WGS) entry which is preliminary data.</text>
</comment>
<dbReference type="InterPro" id="IPR000873">
    <property type="entry name" value="AMP-dep_synth/lig_dom"/>
</dbReference>
<name>A0A507QUH1_MONPU</name>
<dbReference type="EMBL" id="VIFY01000057">
    <property type="protein sequence ID" value="TQB72750.1"/>
    <property type="molecule type" value="Genomic_DNA"/>
</dbReference>
<protein>
    <submittedName>
        <fullName evidence="3">Uncharacterized protein</fullName>
    </submittedName>
</protein>
<feature type="domain" description="AMP-binding enzyme C-terminal" evidence="2">
    <location>
        <begin position="459"/>
        <end position="543"/>
    </location>
</feature>
<proteinExistence type="predicted"/>
<sequence>MPFYPPSWVPELPLDTIPDSIPISEFVLNETYGRSPLVHSKAPFVCGLSGRAYSASNVALRVELLARALAREFAWQPGTGSSWKKVVAIFALNTIDSLPLSWAVHRLSGIVSPANAAYSVSELAYQLRASKAKALFTCWPLLATAQAAARNAGIAEKNIYILAMPEEALAGTTGKLEGFKTVDQLIAEGQTSPPVQELVWETGQGARQCAFLNFSSGTTGLPKGVMVSHRNVIANILQMCAFENPSRKPAQQNVVLGLLPQSHIYGLIVVCHVSIYRGESVVVLPKFDLKTFLNAIERFRINVFSVTEIFTGAAPLEASTCHMLLKQYPSWKIRQAYGLTESATVVSATSADDIVLGTSGSLLPGIQARLISLSTGADITDHNTPGELLVRSPSVTVLGYLGNPTATAETFGTPGDEWLRTGDEAMFVRNGPEGHSHLVIVDRIKELIKVKGHQVAPAELEACLLAHSLVADAAVISVPDPAAGEVPKAFLVLKQSGAGQKPLSSEQIKTEIQEYVQKEKARYKWLKGGVEIVDAIPKSPSGKILRRVLRDAEREKRRIAATSAKL</sequence>
<evidence type="ECO:0000313" key="4">
    <source>
        <dbReference type="Proteomes" id="UP000319663"/>
    </source>
</evidence>
<dbReference type="Proteomes" id="UP000319663">
    <property type="component" value="Unassembled WGS sequence"/>
</dbReference>
<dbReference type="PANTHER" id="PTHR24096">
    <property type="entry name" value="LONG-CHAIN-FATTY-ACID--COA LIGASE"/>
    <property type="match status" value="1"/>
</dbReference>
<organism evidence="3 4">
    <name type="scientific">Monascus purpureus</name>
    <name type="common">Red mold</name>
    <name type="synonym">Monascus anka</name>
    <dbReference type="NCBI Taxonomy" id="5098"/>
    <lineage>
        <taxon>Eukaryota</taxon>
        <taxon>Fungi</taxon>
        <taxon>Dikarya</taxon>
        <taxon>Ascomycota</taxon>
        <taxon>Pezizomycotina</taxon>
        <taxon>Eurotiomycetes</taxon>
        <taxon>Eurotiomycetidae</taxon>
        <taxon>Eurotiales</taxon>
        <taxon>Aspergillaceae</taxon>
        <taxon>Monascus</taxon>
    </lineage>
</organism>
<dbReference type="STRING" id="5098.A0A507QUH1"/>
<accession>A0A507QUH1</accession>